<dbReference type="RefSeq" id="WP_148296369.1">
    <property type="nucleotide sequence ID" value="NZ_CP006570.1"/>
</dbReference>
<evidence type="ECO:0000313" key="2">
    <source>
        <dbReference type="Proteomes" id="UP000019028"/>
    </source>
</evidence>
<accession>W0HYX9</accession>
<evidence type="ECO:0000313" key="1">
    <source>
        <dbReference type="EMBL" id="AHF79061.1"/>
    </source>
</evidence>
<dbReference type="HOGENOM" id="CLU_2144180_0_0_6"/>
<name>W0HYX9_9GAMM</name>
<geneLocation type="plasmid" evidence="1 2">
    <name>pHS1</name>
</geneLocation>
<dbReference type="Proteomes" id="UP000019028">
    <property type="component" value="Plasmid pHS1"/>
</dbReference>
<protein>
    <submittedName>
        <fullName evidence="1">Uncharacterized protein</fullName>
    </submittedName>
</protein>
<organism evidence="1 2">
    <name type="scientific">Sodalis praecaptivus</name>
    <dbReference type="NCBI Taxonomy" id="1239307"/>
    <lineage>
        <taxon>Bacteria</taxon>
        <taxon>Pseudomonadati</taxon>
        <taxon>Pseudomonadota</taxon>
        <taxon>Gammaproteobacteria</taxon>
        <taxon>Enterobacterales</taxon>
        <taxon>Bruguierivoracaceae</taxon>
        <taxon>Sodalis</taxon>
    </lineage>
</organism>
<proteinExistence type="predicted"/>
<sequence length="112" mass="12262">MMTNRIAIVVITGAIVLSPVHAGVDFKSACLNWSGNRYEQFAKIKRVNAIHIAKGFKKTVKIGIYHYSIHDDNPYIFDVAKAAHLTNAFVSVCLRSNSATGDELVGIELGTQ</sequence>
<gene>
    <name evidence="1" type="ORF">Sant_P0014</name>
</gene>
<keyword evidence="1" id="KW-0614">Plasmid</keyword>
<reference evidence="1 2" key="1">
    <citation type="journal article" date="2014" name="Genome Biol. Evol.">
        <title>Genome degeneration and adaptation in a nascent stage of symbiosis.</title>
        <authorList>
            <person name="Oakeson K.F."/>
            <person name="Gil R."/>
            <person name="Clayton A.L."/>
            <person name="Dunn D.M."/>
            <person name="von Niederhausern A.C."/>
            <person name="Hamil C."/>
            <person name="Aoyagi A."/>
            <person name="Duval B."/>
            <person name="Baca A."/>
            <person name="Silva F.J."/>
            <person name="Vallier A."/>
            <person name="Jackson D.G."/>
            <person name="Latorre A."/>
            <person name="Weiss R.B."/>
            <person name="Heddi A."/>
            <person name="Moya A."/>
            <person name="Dale C."/>
        </authorList>
    </citation>
    <scope>NUCLEOTIDE SEQUENCE [LARGE SCALE GENOMIC DNA]</scope>
    <source>
        <strain evidence="1 2">HS1</strain>
        <plasmid evidence="2">Plasmid pHS1</plasmid>
    </source>
</reference>
<dbReference type="EMBL" id="CP006570">
    <property type="protein sequence ID" value="AHF79061.1"/>
    <property type="molecule type" value="Genomic_DNA"/>
</dbReference>
<keyword evidence="2" id="KW-1185">Reference proteome</keyword>
<dbReference type="KEGG" id="sod:Sant_P0014"/>
<dbReference type="AlphaFoldDB" id="W0HYX9"/>